<dbReference type="Gene3D" id="3.40.630.30">
    <property type="match status" value="1"/>
</dbReference>
<dbReference type="Proteomes" id="UP001501725">
    <property type="component" value="Unassembled WGS sequence"/>
</dbReference>
<dbReference type="Pfam" id="PF00583">
    <property type="entry name" value="Acetyltransf_1"/>
    <property type="match status" value="1"/>
</dbReference>
<feature type="domain" description="N-acetyltransferase" evidence="3">
    <location>
        <begin position="1"/>
        <end position="142"/>
    </location>
</feature>
<reference evidence="5" key="1">
    <citation type="journal article" date="2019" name="Int. J. Syst. Evol. Microbiol.">
        <title>The Global Catalogue of Microorganisms (GCM) 10K type strain sequencing project: providing services to taxonomists for standard genome sequencing and annotation.</title>
        <authorList>
            <consortium name="The Broad Institute Genomics Platform"/>
            <consortium name="The Broad Institute Genome Sequencing Center for Infectious Disease"/>
            <person name="Wu L."/>
            <person name="Ma J."/>
        </authorList>
    </citation>
    <scope>NUCLEOTIDE SEQUENCE [LARGE SCALE GENOMIC DNA]</scope>
    <source>
        <strain evidence="5">JCM 17919</strain>
    </source>
</reference>
<proteinExistence type="predicted"/>
<dbReference type="InterPro" id="IPR016181">
    <property type="entry name" value="Acyl_CoA_acyltransferase"/>
</dbReference>
<accession>A0ABP8GVI9</accession>
<dbReference type="SUPFAM" id="SSF55729">
    <property type="entry name" value="Acyl-CoA N-acyltransferases (Nat)"/>
    <property type="match status" value="1"/>
</dbReference>
<dbReference type="RefSeq" id="WP_345255694.1">
    <property type="nucleotide sequence ID" value="NZ_BAABGY010000007.1"/>
</dbReference>
<dbReference type="EMBL" id="BAABGY010000007">
    <property type="protein sequence ID" value="GAA4330359.1"/>
    <property type="molecule type" value="Genomic_DNA"/>
</dbReference>
<evidence type="ECO:0000313" key="4">
    <source>
        <dbReference type="EMBL" id="GAA4330359.1"/>
    </source>
</evidence>
<keyword evidence="2" id="KW-0012">Acyltransferase</keyword>
<dbReference type="InterPro" id="IPR050832">
    <property type="entry name" value="Bact_Acetyltransf"/>
</dbReference>
<evidence type="ECO:0000259" key="3">
    <source>
        <dbReference type="PROSITE" id="PS51186"/>
    </source>
</evidence>
<keyword evidence="1" id="KW-0808">Transferase</keyword>
<dbReference type="InterPro" id="IPR000182">
    <property type="entry name" value="GNAT_dom"/>
</dbReference>
<evidence type="ECO:0000313" key="5">
    <source>
        <dbReference type="Proteomes" id="UP001501725"/>
    </source>
</evidence>
<dbReference type="PANTHER" id="PTHR43877">
    <property type="entry name" value="AMINOALKYLPHOSPHONATE N-ACETYLTRANSFERASE-RELATED-RELATED"/>
    <property type="match status" value="1"/>
</dbReference>
<comment type="caution">
    <text evidence="4">The sequence shown here is derived from an EMBL/GenBank/DDBJ whole genome shotgun (WGS) entry which is preliminary data.</text>
</comment>
<protein>
    <submittedName>
        <fullName evidence="4">GNAT family N-acetyltransferase</fullName>
    </submittedName>
</protein>
<dbReference type="PROSITE" id="PS51186">
    <property type="entry name" value="GNAT"/>
    <property type="match status" value="1"/>
</dbReference>
<sequence length="142" mass="16095">MNIQLIGVGTPEYGQMKQLRLEVLLRPIGVPESYINPEREAKEHLVAAFGQEEMIGCCVLTPQPEKRLQLRQMAVHKRWQGKGVGAAILAFCEAWATQQGFTEIYMHARDVVIPFYEKSGYGIRGEQFFEVGIPHHVMIKAI</sequence>
<name>A0ABP8GVI9_9BACT</name>
<evidence type="ECO:0000256" key="2">
    <source>
        <dbReference type="ARBA" id="ARBA00023315"/>
    </source>
</evidence>
<keyword evidence="5" id="KW-1185">Reference proteome</keyword>
<dbReference type="CDD" id="cd04301">
    <property type="entry name" value="NAT_SF"/>
    <property type="match status" value="1"/>
</dbReference>
<gene>
    <name evidence="4" type="ORF">GCM10023184_21480</name>
</gene>
<organism evidence="4 5">
    <name type="scientific">Flaviaesturariibacter amylovorans</name>
    <dbReference type="NCBI Taxonomy" id="1084520"/>
    <lineage>
        <taxon>Bacteria</taxon>
        <taxon>Pseudomonadati</taxon>
        <taxon>Bacteroidota</taxon>
        <taxon>Chitinophagia</taxon>
        <taxon>Chitinophagales</taxon>
        <taxon>Chitinophagaceae</taxon>
        <taxon>Flaviaestuariibacter</taxon>
    </lineage>
</organism>
<evidence type="ECO:0000256" key="1">
    <source>
        <dbReference type="ARBA" id="ARBA00022679"/>
    </source>
</evidence>